<dbReference type="AlphaFoldDB" id="Q50081"/>
<evidence type="ECO:0000313" key="1">
    <source>
        <dbReference type="EMBL" id="AAA63007.1"/>
    </source>
</evidence>
<accession>Q50081</accession>
<organism evidence="1">
    <name type="scientific">Mycobacterium leprae</name>
    <dbReference type="NCBI Taxonomy" id="1769"/>
    <lineage>
        <taxon>Bacteria</taxon>
        <taxon>Bacillati</taxon>
        <taxon>Actinomycetota</taxon>
        <taxon>Actinomycetes</taxon>
        <taxon>Mycobacteriales</taxon>
        <taxon>Mycobacteriaceae</taxon>
        <taxon>Mycobacterium</taxon>
    </lineage>
</organism>
<name>Q50081_MYCLR</name>
<protein>
    <submittedName>
        <fullName evidence="1">U1740u</fullName>
    </submittedName>
</protein>
<dbReference type="EMBL" id="U15183">
    <property type="protein sequence ID" value="AAA63007.1"/>
    <property type="molecule type" value="Genomic_DNA"/>
</dbReference>
<proteinExistence type="predicted"/>
<reference evidence="1" key="1">
    <citation type="submission" date="1994-09" db="EMBL/GenBank/DDBJ databases">
        <authorList>
            <person name="Robison K."/>
        </authorList>
    </citation>
    <scope>NUCLEOTIDE SEQUENCE</scope>
</reference>
<reference evidence="1" key="2">
    <citation type="submission" date="1995-04" db="EMBL/GenBank/DDBJ databases">
        <authorList>
            <person name="Smith D.R."/>
        </authorList>
    </citation>
    <scope>NUCLEOTIDE SEQUENCE</scope>
</reference>
<sequence>MQRRPARQTICTPVASQFADLPQHDEPEAAHTAEAQDVDDVSAQVQIRIAAFIYGVPVHDMGSRIGAARFRLARELMPIEGSKRVRDLVTRYLAHVTSIVSPAPSCIGAEPVVIP</sequence>